<name>K0YIS9_9ACTN</name>
<dbReference type="InterPro" id="IPR051085">
    <property type="entry name" value="MB_O-acyltransferase"/>
</dbReference>
<feature type="transmembrane region" description="Helical" evidence="10">
    <location>
        <begin position="83"/>
        <end position="104"/>
    </location>
</feature>
<feature type="transmembrane region" description="Helical" evidence="10">
    <location>
        <begin position="224"/>
        <end position="248"/>
    </location>
</feature>
<keyword evidence="6 10" id="KW-1133">Transmembrane helix</keyword>
<evidence type="ECO:0000256" key="7">
    <source>
        <dbReference type="ARBA" id="ARBA00023136"/>
    </source>
</evidence>
<keyword evidence="4 9" id="KW-0808">Transferase</keyword>
<feature type="transmembrane region" description="Helical" evidence="10">
    <location>
        <begin position="139"/>
        <end position="157"/>
    </location>
</feature>
<keyword evidence="3 9" id="KW-1003">Cell membrane</keyword>
<dbReference type="InParanoid" id="K0YIS9"/>
<dbReference type="PATRIC" id="fig|742818.3.peg.943"/>
<dbReference type="InterPro" id="IPR024194">
    <property type="entry name" value="Ac/AlaTfrase_AlgI/DltB"/>
</dbReference>
<protein>
    <submittedName>
        <fullName evidence="11">D-alanyl-lipoteichoic acid biosynthesis protein DltB</fullName>
    </submittedName>
</protein>
<dbReference type="HOGENOM" id="CLU_025255_2_0_11"/>
<dbReference type="PANTHER" id="PTHR13285:SF23">
    <property type="entry name" value="TEICHOIC ACID D-ALANYLTRANSFERASE"/>
    <property type="match status" value="1"/>
</dbReference>
<feature type="transmembrane region" description="Helical" evidence="10">
    <location>
        <begin position="178"/>
        <end position="204"/>
    </location>
</feature>
<organism evidence="11 12">
    <name type="scientific">Slackia piriformis YIT 12062</name>
    <dbReference type="NCBI Taxonomy" id="742818"/>
    <lineage>
        <taxon>Bacteria</taxon>
        <taxon>Bacillati</taxon>
        <taxon>Actinomycetota</taxon>
        <taxon>Coriobacteriia</taxon>
        <taxon>Eggerthellales</taxon>
        <taxon>Eggerthellaceae</taxon>
        <taxon>Slackia</taxon>
    </lineage>
</organism>
<feature type="transmembrane region" description="Helical" evidence="10">
    <location>
        <begin position="364"/>
        <end position="390"/>
    </location>
</feature>
<dbReference type="eggNOG" id="COG1696">
    <property type="taxonomic scope" value="Bacteria"/>
</dbReference>
<feature type="transmembrane region" description="Helical" evidence="10">
    <location>
        <begin position="302"/>
        <end position="320"/>
    </location>
</feature>
<dbReference type="PIRSF" id="PIRSF500216">
    <property type="entry name" value="DltB"/>
    <property type="match status" value="1"/>
</dbReference>
<keyword evidence="5 10" id="KW-0812">Transmembrane</keyword>
<evidence type="ECO:0000313" key="12">
    <source>
        <dbReference type="Proteomes" id="UP000006069"/>
    </source>
</evidence>
<dbReference type="InterPro" id="IPR004299">
    <property type="entry name" value="MBOAT_fam"/>
</dbReference>
<reference evidence="11 12" key="1">
    <citation type="submission" date="2012-08" db="EMBL/GenBank/DDBJ databases">
        <title>The Genome Sequence of Slackia piriformis YIT 12062.</title>
        <authorList>
            <consortium name="The Broad Institute Genome Sequencing Platform"/>
            <person name="Earl A."/>
            <person name="Ward D."/>
            <person name="Feldgarden M."/>
            <person name="Gevers D."/>
            <person name="Morotomi M."/>
            <person name="Walker B."/>
            <person name="Young S.K."/>
            <person name="Zeng Q."/>
            <person name="Gargeya S."/>
            <person name="Fitzgerald M."/>
            <person name="Haas B."/>
            <person name="Abouelleil A."/>
            <person name="Alvarado L."/>
            <person name="Arachchi H.M."/>
            <person name="Berlin A.M."/>
            <person name="Chapman S.B."/>
            <person name="Goldberg J."/>
            <person name="Griggs A."/>
            <person name="Gujja S."/>
            <person name="Hansen M."/>
            <person name="Howarth C."/>
            <person name="Imamovic A."/>
            <person name="Larimer J."/>
            <person name="McCowen C."/>
            <person name="Montmayeur A."/>
            <person name="Murphy C."/>
            <person name="Neiman D."/>
            <person name="Pearson M."/>
            <person name="Priest M."/>
            <person name="Roberts A."/>
            <person name="Saif S."/>
            <person name="Shea T."/>
            <person name="Sisk P."/>
            <person name="Sykes S."/>
            <person name="Wortman J."/>
            <person name="Nusbaum C."/>
            <person name="Birren B."/>
        </authorList>
    </citation>
    <scope>NUCLEOTIDE SEQUENCE [LARGE SCALE GENOMIC DNA]</scope>
    <source>
        <strain evidence="11 12">YIT 12062</strain>
    </source>
</reference>
<evidence type="ECO:0000256" key="5">
    <source>
        <dbReference type="ARBA" id="ARBA00022692"/>
    </source>
</evidence>
<gene>
    <name evidence="11" type="ORF">HMPREF9451_00891</name>
</gene>
<dbReference type="Proteomes" id="UP000006069">
    <property type="component" value="Unassembled WGS sequence"/>
</dbReference>
<comment type="similarity">
    <text evidence="2 9">Belongs to the membrane-bound acyltransferase family.</text>
</comment>
<dbReference type="NCBIfam" id="TIGR04091">
    <property type="entry name" value="LTA_dltB"/>
    <property type="match status" value="1"/>
</dbReference>
<feature type="transmembrane region" description="Helical" evidence="10">
    <location>
        <begin position="6"/>
        <end position="23"/>
    </location>
</feature>
<dbReference type="RefSeq" id="WP_009139105.1">
    <property type="nucleotide sequence ID" value="NZ_JH815198.1"/>
</dbReference>
<evidence type="ECO:0000256" key="3">
    <source>
        <dbReference type="ARBA" id="ARBA00022475"/>
    </source>
</evidence>
<comment type="caution">
    <text evidence="11">The sequence shown here is derived from an EMBL/GenBank/DDBJ whole genome shotgun (WGS) entry which is preliminary data.</text>
</comment>
<dbReference type="GO" id="GO:0005886">
    <property type="term" value="C:plasma membrane"/>
    <property type="evidence" value="ECO:0007669"/>
    <property type="project" value="UniProtKB-SubCell"/>
</dbReference>
<evidence type="ECO:0000256" key="2">
    <source>
        <dbReference type="ARBA" id="ARBA00010323"/>
    </source>
</evidence>
<dbReference type="InterPro" id="IPR024024">
    <property type="entry name" value="DltB"/>
</dbReference>
<dbReference type="GO" id="GO:0070395">
    <property type="term" value="P:lipoteichoic acid biosynthetic process"/>
    <property type="evidence" value="ECO:0007669"/>
    <property type="project" value="InterPro"/>
</dbReference>
<proteinExistence type="inferred from homology"/>
<dbReference type="AlphaFoldDB" id="K0YIS9"/>
<feature type="transmembrane region" description="Helical" evidence="10">
    <location>
        <begin position="326"/>
        <end position="343"/>
    </location>
</feature>
<evidence type="ECO:0000256" key="8">
    <source>
        <dbReference type="ARBA" id="ARBA00023315"/>
    </source>
</evidence>
<dbReference type="PANTHER" id="PTHR13285">
    <property type="entry name" value="ACYLTRANSFERASE"/>
    <property type="match status" value="1"/>
</dbReference>
<dbReference type="Pfam" id="PF03062">
    <property type="entry name" value="MBOAT"/>
    <property type="match status" value="1"/>
</dbReference>
<sequence>MEFYTRPSFFILLAIAIVPAAILGFAGKRIKPYGITASLFFLGLLFSNSPSELGAFLLFLLVSSASAYATLRAKRLSKNEQLTFRLSLAVTIAPLVIYKIAAVFDENLLGFLGISYITFKSVQVLIEIHDGLITELNPINYLYFLIFFAPFTSGPVDRSKRFNEDANRTFSKEEYADMLARGLMLLLIGAVYKTVIASILYTGYTPTPLEGGLSGIAGAIKDSYMYGFYLFFDFAGYSLMAMGAGYCFGIKVPRNFNAPFLALDVKDFWNRWHISLSTWLRDFVFMRFVRWSMRHKVFPSRLQTACCGYLINFIIMGAWHGLTIDYLIYGLYYGVLMGLTDVYQKKSSFHKKHRKKRWYKALQWAVTINLIMIGMSIFSGQMHLIIGGIIHG</sequence>
<comment type="subcellular location">
    <subcellularLocation>
        <location evidence="1">Cell membrane</location>
        <topology evidence="1">Multi-pass membrane protein</topology>
    </subcellularLocation>
</comment>
<dbReference type="EMBL" id="ADMD01000007">
    <property type="protein sequence ID" value="EJZ83386.1"/>
    <property type="molecule type" value="Genomic_DNA"/>
</dbReference>
<keyword evidence="7 9" id="KW-0472">Membrane</keyword>
<evidence type="ECO:0000256" key="4">
    <source>
        <dbReference type="ARBA" id="ARBA00022679"/>
    </source>
</evidence>
<dbReference type="GO" id="GO:0016746">
    <property type="term" value="F:acyltransferase activity"/>
    <property type="evidence" value="ECO:0007669"/>
    <property type="project" value="UniProtKB-KW"/>
</dbReference>
<dbReference type="OrthoDB" id="139172at2"/>
<evidence type="ECO:0000256" key="9">
    <source>
        <dbReference type="PIRNR" id="PIRNR016636"/>
    </source>
</evidence>
<evidence type="ECO:0000256" key="10">
    <source>
        <dbReference type="SAM" id="Phobius"/>
    </source>
</evidence>
<accession>K0YIS9</accession>
<keyword evidence="12" id="KW-1185">Reference proteome</keyword>
<evidence type="ECO:0000256" key="6">
    <source>
        <dbReference type="ARBA" id="ARBA00022989"/>
    </source>
</evidence>
<evidence type="ECO:0000313" key="11">
    <source>
        <dbReference type="EMBL" id="EJZ83386.1"/>
    </source>
</evidence>
<keyword evidence="8 9" id="KW-0012">Acyltransferase</keyword>
<dbReference type="PIRSF" id="PIRSF016636">
    <property type="entry name" value="AlgI_DltB"/>
    <property type="match status" value="1"/>
</dbReference>
<evidence type="ECO:0000256" key="1">
    <source>
        <dbReference type="ARBA" id="ARBA00004651"/>
    </source>
</evidence>